<dbReference type="InterPro" id="IPR000086">
    <property type="entry name" value="NUDIX_hydrolase_dom"/>
</dbReference>
<evidence type="ECO:0000256" key="2">
    <source>
        <dbReference type="SAM" id="MobiDB-lite"/>
    </source>
</evidence>
<evidence type="ECO:0000256" key="1">
    <source>
        <dbReference type="ARBA" id="ARBA00022801"/>
    </source>
</evidence>
<organism evidence="4 5">
    <name type="scientific">Saccharopolyspora gloriosae</name>
    <dbReference type="NCBI Taxonomy" id="455344"/>
    <lineage>
        <taxon>Bacteria</taxon>
        <taxon>Bacillati</taxon>
        <taxon>Actinomycetota</taxon>
        <taxon>Actinomycetes</taxon>
        <taxon>Pseudonocardiales</taxon>
        <taxon>Pseudonocardiaceae</taxon>
        <taxon>Saccharopolyspora</taxon>
    </lineage>
</organism>
<proteinExistence type="predicted"/>
<dbReference type="GO" id="GO:0019693">
    <property type="term" value="P:ribose phosphate metabolic process"/>
    <property type="evidence" value="ECO:0007669"/>
    <property type="project" value="TreeGrafter"/>
</dbReference>
<feature type="region of interest" description="Disordered" evidence="2">
    <location>
        <begin position="202"/>
        <end position="221"/>
    </location>
</feature>
<accession>A0A840NNS0</accession>
<keyword evidence="5" id="KW-1185">Reference proteome</keyword>
<comment type="caution">
    <text evidence="4">The sequence shown here is derived from an EMBL/GenBank/DDBJ whole genome shotgun (WGS) entry which is preliminary data.</text>
</comment>
<evidence type="ECO:0000259" key="3">
    <source>
        <dbReference type="PROSITE" id="PS51462"/>
    </source>
</evidence>
<dbReference type="InterPro" id="IPR015797">
    <property type="entry name" value="NUDIX_hydrolase-like_dom_sf"/>
</dbReference>
<dbReference type="Pfam" id="PF00293">
    <property type="entry name" value="NUDIX"/>
    <property type="match status" value="1"/>
</dbReference>
<dbReference type="PROSITE" id="PS51462">
    <property type="entry name" value="NUDIX"/>
    <property type="match status" value="1"/>
</dbReference>
<reference evidence="4 5" key="1">
    <citation type="submission" date="2020-08" db="EMBL/GenBank/DDBJ databases">
        <title>Sequencing the genomes of 1000 actinobacteria strains.</title>
        <authorList>
            <person name="Klenk H.-P."/>
        </authorList>
    </citation>
    <scope>NUCLEOTIDE SEQUENCE [LARGE SCALE GENOMIC DNA]</scope>
    <source>
        <strain evidence="4 5">DSM 45582</strain>
    </source>
</reference>
<dbReference type="CDD" id="cd24158">
    <property type="entry name" value="NUDIX_ADPRase_Rv1700"/>
    <property type="match status" value="1"/>
</dbReference>
<dbReference type="SUPFAM" id="SSF55811">
    <property type="entry name" value="Nudix"/>
    <property type="match status" value="1"/>
</dbReference>
<gene>
    <name evidence="4" type="ORF">BJ969_003810</name>
</gene>
<dbReference type="GO" id="GO:0047631">
    <property type="term" value="F:ADP-ribose diphosphatase activity"/>
    <property type="evidence" value="ECO:0007669"/>
    <property type="project" value="UniProtKB-EC"/>
</dbReference>
<dbReference type="GO" id="GO:0006753">
    <property type="term" value="P:nucleoside phosphate metabolic process"/>
    <property type="evidence" value="ECO:0007669"/>
    <property type="project" value="TreeGrafter"/>
</dbReference>
<dbReference type="PANTHER" id="PTHR11839">
    <property type="entry name" value="UDP/ADP-SUGAR PYROPHOSPHATASE"/>
    <property type="match status" value="1"/>
</dbReference>
<dbReference type="PANTHER" id="PTHR11839:SF31">
    <property type="entry name" value="ADP-RIBOSE PYROPHOSPHATASE"/>
    <property type="match status" value="1"/>
</dbReference>
<keyword evidence="1 4" id="KW-0378">Hydrolase</keyword>
<dbReference type="RefSeq" id="WP_425503565.1">
    <property type="nucleotide sequence ID" value="NZ_JACHIV010000001.1"/>
</dbReference>
<feature type="domain" description="Nudix hydrolase" evidence="3">
    <location>
        <begin position="55"/>
        <end position="187"/>
    </location>
</feature>
<name>A0A840NNS0_9PSEU</name>
<protein>
    <submittedName>
        <fullName evidence="4">ADP-ribose pyrophosphatase</fullName>
        <ecNumber evidence="4">3.6.1.13</ecNumber>
    </submittedName>
</protein>
<dbReference type="Proteomes" id="UP000580474">
    <property type="component" value="Unassembled WGS sequence"/>
</dbReference>
<sequence>MSADNTHDGEIERTDGTHRFATVTSQDVYVGKILALRADEVAMPGGGQARREVVEHLGAVSVVALDADDQVVLIHQYRYPVGRRLWELPAGLLDIAGEDPLRTAQRELAEEVGLAAGTWSVLADIASSPGFTDQSERVFLARELTEVGRPAATGDEEADLVIRRFPFDEALRMVFAGEIVNAPAVAGLLAVHAVRSGAAEPRSASAQWIDRPHRMSSRLHG</sequence>
<dbReference type="EC" id="3.6.1.13" evidence="4"/>
<dbReference type="Gene3D" id="3.90.79.10">
    <property type="entry name" value="Nucleoside Triphosphate Pyrophosphohydrolase"/>
    <property type="match status" value="1"/>
</dbReference>
<evidence type="ECO:0000313" key="5">
    <source>
        <dbReference type="Proteomes" id="UP000580474"/>
    </source>
</evidence>
<dbReference type="GO" id="GO:0005829">
    <property type="term" value="C:cytosol"/>
    <property type="evidence" value="ECO:0007669"/>
    <property type="project" value="TreeGrafter"/>
</dbReference>
<dbReference type="EMBL" id="JACHIV010000001">
    <property type="protein sequence ID" value="MBB5070722.1"/>
    <property type="molecule type" value="Genomic_DNA"/>
</dbReference>
<dbReference type="AlphaFoldDB" id="A0A840NNS0"/>
<evidence type="ECO:0000313" key="4">
    <source>
        <dbReference type="EMBL" id="MBB5070722.1"/>
    </source>
</evidence>